<gene>
    <name evidence="1" type="ORF">OS493_012870</name>
</gene>
<dbReference type="Proteomes" id="UP001163046">
    <property type="component" value="Unassembled WGS sequence"/>
</dbReference>
<dbReference type="EMBL" id="MU826831">
    <property type="protein sequence ID" value="KAJ7373280.1"/>
    <property type="molecule type" value="Genomic_DNA"/>
</dbReference>
<proteinExistence type="predicted"/>
<comment type="caution">
    <text evidence="1">The sequence shown here is derived from an EMBL/GenBank/DDBJ whole genome shotgun (WGS) entry which is preliminary data.</text>
</comment>
<sequence>MGHCVPFHTKQLLEDLGVGLGINSMQGRESKHQQLASFANFSLVKHRWEKIFRHEHMSHIWIRQQNPFHDTYKKCKDICSAAVQHCRKLPISSERPSIIFTFNYLAAIFDQPRSDPAKIQGCIDLCALWKLSDSENSRCNKKAEICKAEDAAKTALGELKSAQESLRKALQNKCKDISGSSLPYDQIPADIAKECREPSSEDIDAGLEIAACQWPYGRPNFSLTKPEADTSDSKDEGLMALKIKVVEKVVEHFDKEAHSVSPIRIDGVVGTHSPILTFLHDLEKLGNVLFNESKILIKGTDGEFVDITSMRQIHDQAVIFVMLNSNEDYSSDIDTDSNASGDTLILSDNDD</sequence>
<organism evidence="1 2">
    <name type="scientific">Desmophyllum pertusum</name>
    <dbReference type="NCBI Taxonomy" id="174260"/>
    <lineage>
        <taxon>Eukaryota</taxon>
        <taxon>Metazoa</taxon>
        <taxon>Cnidaria</taxon>
        <taxon>Anthozoa</taxon>
        <taxon>Hexacorallia</taxon>
        <taxon>Scleractinia</taxon>
        <taxon>Caryophylliina</taxon>
        <taxon>Caryophylliidae</taxon>
        <taxon>Desmophyllum</taxon>
    </lineage>
</organism>
<reference evidence="1" key="1">
    <citation type="submission" date="2023-01" db="EMBL/GenBank/DDBJ databases">
        <title>Genome assembly of the deep-sea coral Lophelia pertusa.</title>
        <authorList>
            <person name="Herrera S."/>
            <person name="Cordes E."/>
        </authorList>
    </citation>
    <scope>NUCLEOTIDE SEQUENCE</scope>
    <source>
        <strain evidence="1">USNM1676648</strain>
        <tissue evidence="1">Polyp</tissue>
    </source>
</reference>
<protein>
    <submittedName>
        <fullName evidence="1">Uncharacterized protein</fullName>
    </submittedName>
</protein>
<dbReference type="OrthoDB" id="5952678at2759"/>
<evidence type="ECO:0000313" key="1">
    <source>
        <dbReference type="EMBL" id="KAJ7373280.1"/>
    </source>
</evidence>
<evidence type="ECO:0000313" key="2">
    <source>
        <dbReference type="Proteomes" id="UP001163046"/>
    </source>
</evidence>
<dbReference type="AlphaFoldDB" id="A0A9W9Z1G0"/>
<keyword evidence="2" id="KW-1185">Reference proteome</keyword>
<accession>A0A9W9Z1G0</accession>
<name>A0A9W9Z1G0_9CNID</name>